<dbReference type="EMBL" id="CP165734">
    <property type="protein sequence ID" value="XDV61486.1"/>
    <property type="molecule type" value="Genomic_DNA"/>
</dbReference>
<organism evidence="1">
    <name type="scientific">Bradyrhizobium sp. LLZ17</name>
    <dbReference type="NCBI Taxonomy" id="3239388"/>
    <lineage>
        <taxon>Bacteria</taxon>
        <taxon>Pseudomonadati</taxon>
        <taxon>Pseudomonadota</taxon>
        <taxon>Alphaproteobacteria</taxon>
        <taxon>Hyphomicrobiales</taxon>
        <taxon>Nitrobacteraceae</taxon>
        <taxon>Bradyrhizobium</taxon>
    </lineage>
</organism>
<sequence length="63" mass="7009">MKIPLRTQSDLFAIAVPPPELSDEERLKAIVLLRCLLVEAVITPTAGQPVQSLAEVRDEQDQR</sequence>
<reference evidence="1" key="1">
    <citation type="submission" date="2024-08" db="EMBL/GenBank/DDBJ databases">
        <authorList>
            <person name="Chaddad Z."/>
            <person name="Lamrabet M."/>
            <person name="Bouhnik O."/>
            <person name="Alami S."/>
            <person name="Wipf D."/>
            <person name="Courty P.E."/>
            <person name="Missbah El Idrissi M."/>
        </authorList>
    </citation>
    <scope>NUCLEOTIDE SEQUENCE</scope>
    <source>
        <strain evidence="1">LLZ17</strain>
    </source>
</reference>
<evidence type="ECO:0000313" key="1">
    <source>
        <dbReference type="EMBL" id="XDV61486.1"/>
    </source>
</evidence>
<protein>
    <recommendedName>
        <fullName evidence="2">Transposase</fullName>
    </recommendedName>
</protein>
<dbReference type="RefSeq" id="WP_369726823.1">
    <property type="nucleotide sequence ID" value="NZ_CP165734.1"/>
</dbReference>
<dbReference type="AlphaFoldDB" id="A0AB39XVD7"/>
<evidence type="ECO:0008006" key="2">
    <source>
        <dbReference type="Google" id="ProtNLM"/>
    </source>
</evidence>
<proteinExistence type="predicted"/>
<gene>
    <name evidence="1" type="ORF">AB8Z38_17280</name>
</gene>
<name>A0AB39XVD7_9BRAD</name>
<accession>A0AB39XVD7</accession>